<dbReference type="PROSITE" id="PS50887">
    <property type="entry name" value="GGDEF"/>
    <property type="match status" value="1"/>
</dbReference>
<dbReference type="InterPro" id="IPR052155">
    <property type="entry name" value="Biofilm_reg_signaling"/>
</dbReference>
<sequence>MNTFAIPAPLIDAWRTTLETLRNLTGLDFGLLTRENGGELEIMVTAGELPSPFSEGYCLKGGPEGPLCAVVHTLARSLLIPDTTADARWASNPAVKAGVRAYFGLPLRLPTGALFGTLCLGSMSPVTGHDAVLKPLHCFATLVEQHIALLSTNALLRSQLDALPGASFASDPHGQMLFASNRCGSLLDLHPADIPGSDVDTVFNRIAALCESPEECHAILRRSFTLGGPSNGKLAFDDGRTIRWQARRLREDAGSVLGCTWFLEDATAELQARAGLTRSEALFRGLFNNAAVGIVLLDRQGFVVRSNVACARMLGTSPEQMHGLSFRAVLPPEDADQHLEEMQSLAEGETDELHGCWEMLHRNGSRLRVDLHGARLPGSGEEVVMLVGVDVTEQWRTERALAESERRYRALFDNAQAGIFRTSLADGTFLEANLRMAQMFGYDDVATFMAEYRAAENYVDPADRALMLDRLRTSGSFATMETHMRRRDGTTTWFLYSGTLDGDTIIGVANEISEMRATQEALRRSEERYRALFDNAADGLLLYEADGTLIDVNETIARRLGESREAIVGRNVASIVEPEVLERVRPRLTEILETGHASFESVHRTAMGPVNVEVHARRIEFEGRFVVLSSARDITERKNLEAALLREATTDPLTGVRNRRQFFVDANREFARALRHDSGLAVLMLDIDHFKNVNDLYGHQAGDEVLRAFAACCVEALRAYDVFGRLGGEEFAALLPAASPEEAMETAERLRKRVERRSVVYEGTALQCTVSVGVTSLAAADLGFDDMLRRADRALYAAKDHGRNRSEMAPMPMVPAEIPPPRKPFRE</sequence>
<organism evidence="5 6">
    <name type="scientific">Nitratidesulfovibrio vulgaris (strain DP4)</name>
    <name type="common">Desulfovibrio vulgaris</name>
    <dbReference type="NCBI Taxonomy" id="391774"/>
    <lineage>
        <taxon>Bacteria</taxon>
        <taxon>Pseudomonadati</taxon>
        <taxon>Thermodesulfobacteriota</taxon>
        <taxon>Desulfovibrionia</taxon>
        <taxon>Desulfovibrionales</taxon>
        <taxon>Desulfovibrionaceae</taxon>
        <taxon>Nitratidesulfovibrio</taxon>
    </lineage>
</organism>
<keyword evidence="1" id="KW-0175">Coiled coil</keyword>
<feature type="domain" description="PAS" evidence="3">
    <location>
        <begin position="279"/>
        <end position="349"/>
    </location>
</feature>
<feature type="compositionally biased region" description="Low complexity" evidence="2">
    <location>
        <begin position="807"/>
        <end position="816"/>
    </location>
</feature>
<dbReference type="InterPro" id="IPR035965">
    <property type="entry name" value="PAS-like_dom_sf"/>
</dbReference>
<feature type="region of interest" description="Disordered" evidence="2">
    <location>
        <begin position="806"/>
        <end position="827"/>
    </location>
</feature>
<dbReference type="SUPFAM" id="SSF55073">
    <property type="entry name" value="Nucleotide cyclase"/>
    <property type="match status" value="1"/>
</dbReference>
<accession>A0A0H3A796</accession>
<dbReference type="SMART" id="SM00065">
    <property type="entry name" value="GAF"/>
    <property type="match status" value="1"/>
</dbReference>
<dbReference type="SMART" id="SM00086">
    <property type="entry name" value="PAC"/>
    <property type="match status" value="2"/>
</dbReference>
<feature type="domain" description="GGDEF" evidence="4">
    <location>
        <begin position="678"/>
        <end position="811"/>
    </location>
</feature>
<dbReference type="Gene3D" id="3.30.70.270">
    <property type="match status" value="1"/>
</dbReference>
<dbReference type="InterPro" id="IPR029787">
    <property type="entry name" value="Nucleotide_cyclase"/>
</dbReference>
<dbReference type="EMBL" id="CP000527">
    <property type="protein sequence ID" value="ABM27332.1"/>
    <property type="molecule type" value="Genomic_DNA"/>
</dbReference>
<evidence type="ECO:0000259" key="4">
    <source>
        <dbReference type="PROSITE" id="PS50887"/>
    </source>
</evidence>
<dbReference type="Pfam" id="PF08448">
    <property type="entry name" value="PAS_4"/>
    <property type="match status" value="2"/>
</dbReference>
<dbReference type="HOGENOM" id="CLU_017886_0_0_7"/>
<dbReference type="InterPro" id="IPR000160">
    <property type="entry name" value="GGDEF_dom"/>
</dbReference>
<dbReference type="CDD" id="cd00130">
    <property type="entry name" value="PAS"/>
    <property type="match status" value="3"/>
</dbReference>
<dbReference type="RefSeq" id="WP_011791528.1">
    <property type="nucleotide sequence ID" value="NC_008751.1"/>
</dbReference>
<dbReference type="Gene3D" id="3.30.450.40">
    <property type="match status" value="1"/>
</dbReference>
<dbReference type="PANTHER" id="PTHR44757">
    <property type="entry name" value="DIGUANYLATE CYCLASE DGCP"/>
    <property type="match status" value="1"/>
</dbReference>
<dbReference type="InterPro" id="IPR043128">
    <property type="entry name" value="Rev_trsase/Diguanyl_cyclase"/>
</dbReference>
<feature type="domain" description="PAS" evidence="3">
    <location>
        <begin position="525"/>
        <end position="595"/>
    </location>
</feature>
<dbReference type="Pfam" id="PF00990">
    <property type="entry name" value="GGDEF"/>
    <property type="match status" value="1"/>
</dbReference>
<evidence type="ECO:0000256" key="2">
    <source>
        <dbReference type="SAM" id="MobiDB-lite"/>
    </source>
</evidence>
<evidence type="ECO:0000259" key="3">
    <source>
        <dbReference type="PROSITE" id="PS50112"/>
    </source>
</evidence>
<dbReference type="Pfam" id="PF13188">
    <property type="entry name" value="PAS_8"/>
    <property type="match status" value="1"/>
</dbReference>
<reference evidence="6" key="1">
    <citation type="journal article" date="2009" name="Environ. Microbiol.">
        <title>Contribution of mobile genetic elements to Desulfovibrio vulgaris genome plasticity.</title>
        <authorList>
            <person name="Walker C.B."/>
            <person name="Stolyar S."/>
            <person name="Chivian D."/>
            <person name="Pinel N."/>
            <person name="Gabster J.A."/>
            <person name="Dehal P.S."/>
            <person name="He Z."/>
            <person name="Yang Z.K."/>
            <person name="Yen H.C."/>
            <person name="Zhou J."/>
            <person name="Wall J.D."/>
            <person name="Hazen T.C."/>
            <person name="Arkin A.P."/>
            <person name="Stahl D.A."/>
        </authorList>
    </citation>
    <scope>NUCLEOTIDE SEQUENCE [LARGE SCALE GENOMIC DNA]</scope>
    <source>
        <strain evidence="6">DP4</strain>
    </source>
</reference>
<dbReference type="Pfam" id="PF01590">
    <property type="entry name" value="GAF"/>
    <property type="match status" value="1"/>
</dbReference>
<dbReference type="Gene3D" id="3.30.450.20">
    <property type="entry name" value="PAS domain"/>
    <property type="match status" value="4"/>
</dbReference>
<feature type="coiled-coil region" evidence="1">
    <location>
        <begin position="508"/>
        <end position="535"/>
    </location>
</feature>
<dbReference type="FunFam" id="3.30.70.270:FF:000001">
    <property type="entry name" value="Diguanylate cyclase domain protein"/>
    <property type="match status" value="1"/>
</dbReference>
<dbReference type="SUPFAM" id="SSF55785">
    <property type="entry name" value="PYP-like sensor domain (PAS domain)"/>
    <property type="match status" value="4"/>
</dbReference>
<dbReference type="NCBIfam" id="TIGR00254">
    <property type="entry name" value="GGDEF"/>
    <property type="match status" value="1"/>
</dbReference>
<dbReference type="SUPFAM" id="SSF55781">
    <property type="entry name" value="GAF domain-like"/>
    <property type="match status" value="1"/>
</dbReference>
<dbReference type="GO" id="GO:0003824">
    <property type="term" value="F:catalytic activity"/>
    <property type="evidence" value="ECO:0007669"/>
    <property type="project" value="UniProtKB-ARBA"/>
</dbReference>
<dbReference type="SMART" id="SM00091">
    <property type="entry name" value="PAS"/>
    <property type="match status" value="4"/>
</dbReference>
<dbReference type="AlphaFoldDB" id="A0A0H3A796"/>
<dbReference type="NCBIfam" id="TIGR00229">
    <property type="entry name" value="sensory_box"/>
    <property type="match status" value="3"/>
</dbReference>
<proteinExistence type="predicted"/>
<dbReference type="KEGG" id="dvl:Dvul_0309"/>
<gene>
    <name evidence="5" type="ordered locus">Dvul_0309</name>
</gene>
<evidence type="ECO:0000313" key="6">
    <source>
        <dbReference type="Proteomes" id="UP000009173"/>
    </source>
</evidence>
<name>A0A0H3A796_NITV4</name>
<dbReference type="PROSITE" id="PS50112">
    <property type="entry name" value="PAS"/>
    <property type="match status" value="2"/>
</dbReference>
<protein>
    <submittedName>
        <fullName evidence="5">Diguanylate cyclase with PAS/PAC sensor</fullName>
    </submittedName>
</protein>
<dbReference type="InterPro" id="IPR001610">
    <property type="entry name" value="PAC"/>
</dbReference>
<evidence type="ECO:0000256" key="1">
    <source>
        <dbReference type="SAM" id="Coils"/>
    </source>
</evidence>
<dbReference type="Proteomes" id="UP000009173">
    <property type="component" value="Chromosome"/>
</dbReference>
<dbReference type="InterPro" id="IPR000014">
    <property type="entry name" value="PAS"/>
</dbReference>
<evidence type="ECO:0000313" key="5">
    <source>
        <dbReference type="EMBL" id="ABM27332.1"/>
    </source>
</evidence>
<dbReference type="InterPro" id="IPR029016">
    <property type="entry name" value="GAF-like_dom_sf"/>
</dbReference>
<feature type="compositionally biased region" description="Pro residues" evidence="2">
    <location>
        <begin position="817"/>
        <end position="827"/>
    </location>
</feature>
<dbReference type="InterPro" id="IPR013656">
    <property type="entry name" value="PAS_4"/>
</dbReference>
<dbReference type="InterPro" id="IPR003018">
    <property type="entry name" value="GAF"/>
</dbReference>
<dbReference type="CDD" id="cd01949">
    <property type="entry name" value="GGDEF"/>
    <property type="match status" value="1"/>
</dbReference>
<dbReference type="PANTHER" id="PTHR44757:SF2">
    <property type="entry name" value="BIOFILM ARCHITECTURE MAINTENANCE PROTEIN MBAA"/>
    <property type="match status" value="1"/>
</dbReference>
<dbReference type="SMART" id="SM00267">
    <property type="entry name" value="GGDEF"/>
    <property type="match status" value="1"/>
</dbReference>